<dbReference type="PRINTS" id="PR00463">
    <property type="entry name" value="EP450I"/>
</dbReference>
<evidence type="ECO:0000256" key="4">
    <source>
        <dbReference type="PIRSR" id="PIRSR602401-1"/>
    </source>
</evidence>
<keyword evidence="2 4" id="KW-0479">Metal-binding</keyword>
<dbReference type="InterPro" id="IPR001128">
    <property type="entry name" value="Cyt_P450"/>
</dbReference>
<evidence type="ECO:0000256" key="1">
    <source>
        <dbReference type="ARBA" id="ARBA00001971"/>
    </source>
</evidence>
<reference evidence="7" key="2">
    <citation type="submission" date="2015-01" db="EMBL/GenBank/DDBJ databases">
        <title>Evolutionary Origins and Diversification of the Mycorrhizal Mutualists.</title>
        <authorList>
            <consortium name="DOE Joint Genome Institute"/>
            <consortium name="Mycorrhizal Genomics Consortium"/>
            <person name="Kohler A."/>
            <person name="Kuo A."/>
            <person name="Nagy L.G."/>
            <person name="Floudas D."/>
            <person name="Copeland A."/>
            <person name="Barry K.W."/>
            <person name="Cichocki N."/>
            <person name="Veneault-Fourrey C."/>
            <person name="LaButti K."/>
            <person name="Lindquist E.A."/>
            <person name="Lipzen A."/>
            <person name="Lundell T."/>
            <person name="Morin E."/>
            <person name="Murat C."/>
            <person name="Riley R."/>
            <person name="Ohm R."/>
            <person name="Sun H."/>
            <person name="Tunlid A."/>
            <person name="Henrissat B."/>
            <person name="Grigoriev I.V."/>
            <person name="Hibbett D.S."/>
            <person name="Martin F."/>
        </authorList>
    </citation>
    <scope>NUCLEOTIDE SEQUENCE [LARGE SCALE GENOMIC DNA]</scope>
    <source>
        <strain evidence="7">Zn</strain>
    </source>
</reference>
<comment type="cofactor">
    <cofactor evidence="1 4">
        <name>heme</name>
        <dbReference type="ChEBI" id="CHEBI:30413"/>
    </cofactor>
</comment>
<keyword evidence="5" id="KW-0560">Oxidoreductase</keyword>
<dbReference type="GO" id="GO:0004497">
    <property type="term" value="F:monooxygenase activity"/>
    <property type="evidence" value="ECO:0007669"/>
    <property type="project" value="UniProtKB-KW"/>
</dbReference>
<evidence type="ECO:0000313" key="6">
    <source>
        <dbReference type="EMBL" id="KIM92627.1"/>
    </source>
</evidence>
<dbReference type="SUPFAM" id="SSF48264">
    <property type="entry name" value="Cytochrome P450"/>
    <property type="match status" value="1"/>
</dbReference>
<dbReference type="InterPro" id="IPR036396">
    <property type="entry name" value="Cyt_P450_sf"/>
</dbReference>
<dbReference type="PRINTS" id="PR00385">
    <property type="entry name" value="P450"/>
</dbReference>
<keyword evidence="5" id="KW-0503">Monooxygenase</keyword>
<dbReference type="InterPro" id="IPR017972">
    <property type="entry name" value="Cyt_P450_CS"/>
</dbReference>
<dbReference type="OrthoDB" id="1470350at2759"/>
<dbReference type="PROSITE" id="PS00086">
    <property type="entry name" value="CYTOCHROME_P450"/>
    <property type="match status" value="1"/>
</dbReference>
<reference evidence="6 7" key="1">
    <citation type="submission" date="2014-04" db="EMBL/GenBank/DDBJ databases">
        <authorList>
            <consortium name="DOE Joint Genome Institute"/>
            <person name="Kuo A."/>
            <person name="Martino E."/>
            <person name="Perotto S."/>
            <person name="Kohler A."/>
            <person name="Nagy L.G."/>
            <person name="Floudas D."/>
            <person name="Copeland A."/>
            <person name="Barry K.W."/>
            <person name="Cichocki N."/>
            <person name="Veneault-Fourrey C."/>
            <person name="LaButti K."/>
            <person name="Lindquist E.A."/>
            <person name="Lipzen A."/>
            <person name="Lundell T."/>
            <person name="Morin E."/>
            <person name="Murat C."/>
            <person name="Sun H."/>
            <person name="Tunlid A."/>
            <person name="Henrissat B."/>
            <person name="Grigoriev I.V."/>
            <person name="Hibbett D.S."/>
            <person name="Martin F."/>
            <person name="Nordberg H.P."/>
            <person name="Cantor M.N."/>
            <person name="Hua S.X."/>
        </authorList>
    </citation>
    <scope>NUCLEOTIDE SEQUENCE [LARGE SCALE GENOMIC DNA]</scope>
    <source>
        <strain evidence="6 7">Zn</strain>
    </source>
</reference>
<dbReference type="InterPro" id="IPR002401">
    <property type="entry name" value="Cyt_P450_E_grp-I"/>
</dbReference>
<evidence type="ECO:0000256" key="3">
    <source>
        <dbReference type="ARBA" id="ARBA00023004"/>
    </source>
</evidence>
<dbReference type="AlphaFoldDB" id="A0A0C3CSK8"/>
<dbReference type="STRING" id="913774.A0A0C3CSK8"/>
<keyword evidence="4 5" id="KW-0349">Heme</keyword>
<dbReference type="GO" id="GO:0020037">
    <property type="term" value="F:heme binding"/>
    <property type="evidence" value="ECO:0007669"/>
    <property type="project" value="InterPro"/>
</dbReference>
<comment type="similarity">
    <text evidence="5">Belongs to the cytochrome P450 family.</text>
</comment>
<evidence type="ECO:0000256" key="5">
    <source>
        <dbReference type="RuleBase" id="RU000461"/>
    </source>
</evidence>
<feature type="binding site" description="axial binding residue" evidence="4">
    <location>
        <position position="447"/>
    </location>
    <ligand>
        <name>heme</name>
        <dbReference type="ChEBI" id="CHEBI:30413"/>
    </ligand>
    <ligandPart>
        <name>Fe</name>
        <dbReference type="ChEBI" id="CHEBI:18248"/>
    </ligandPart>
</feature>
<dbReference type="Gene3D" id="1.10.630.10">
    <property type="entry name" value="Cytochrome P450"/>
    <property type="match status" value="1"/>
</dbReference>
<organism evidence="6 7">
    <name type="scientific">Oidiodendron maius (strain Zn)</name>
    <dbReference type="NCBI Taxonomy" id="913774"/>
    <lineage>
        <taxon>Eukaryota</taxon>
        <taxon>Fungi</taxon>
        <taxon>Dikarya</taxon>
        <taxon>Ascomycota</taxon>
        <taxon>Pezizomycotina</taxon>
        <taxon>Leotiomycetes</taxon>
        <taxon>Leotiomycetes incertae sedis</taxon>
        <taxon>Myxotrichaceae</taxon>
        <taxon>Oidiodendron</taxon>
    </lineage>
</organism>
<name>A0A0C3CSK8_OIDMZ</name>
<dbReference type="GO" id="GO:0005506">
    <property type="term" value="F:iron ion binding"/>
    <property type="evidence" value="ECO:0007669"/>
    <property type="project" value="InterPro"/>
</dbReference>
<accession>A0A0C3CSK8</accession>
<dbReference type="GO" id="GO:0016705">
    <property type="term" value="F:oxidoreductase activity, acting on paired donors, with incorporation or reduction of molecular oxygen"/>
    <property type="evidence" value="ECO:0007669"/>
    <property type="project" value="InterPro"/>
</dbReference>
<dbReference type="InParanoid" id="A0A0C3CSK8"/>
<dbReference type="InterPro" id="IPR050121">
    <property type="entry name" value="Cytochrome_P450_monoxygenase"/>
</dbReference>
<protein>
    <recommendedName>
        <fullName evidence="8">Cytochrome P450 monooxygenase</fullName>
    </recommendedName>
</protein>
<keyword evidence="3 4" id="KW-0408">Iron</keyword>
<proteinExistence type="inferred from homology"/>
<dbReference type="HOGENOM" id="CLU_001570_14_0_1"/>
<sequence>MLQLLVPNFPPIPGGAFVLVTVYVIYQRLFHPLAKVPGPFWASLTDLWKFQQLLSLQWPEKVAKAHETYGPIVRLGPNDVYFTSPDSIQSIYKSGRSMPKSNFYSAFTAFKPNIFGMQDEDLHSQRRRQMSRGFSKTGISKMEQVFDKNIIQLRKKLDKCAESQTSVDLKEVIAYYMYDVLGEIAFDATFNSQTESRPECLPPINEHIFLSCLLGSSSSILSVSRKVIHHLPIPWLQNLLEGRKALQITTEKCVRVKMEQASEEEDKEKVNLLDHLLAAKDPETGARLDFEDLASEAFLFIVAGSHTTSSTLTLLFAHLLSNPHILQQVVEELDENLPFSEAAYSDVGLENKLPILTACVRENFRINPVFTMPLPRVITAPGGIDIGGMHIPQGTNVSVCNYAIHRSASIWGPDSNRFDPNRWLRNIEDTESMLNYLMPFGAGHRACIGRNIAMTNIYKLSTTLLRNYNLEQASKEREVKTQSVGLDELATDLKVWIQKRDEGNTPVPQSL</sequence>
<dbReference type="PANTHER" id="PTHR24305:SF103">
    <property type="entry name" value="P450, PUTATIVE (EUROFUNG)-RELATED"/>
    <property type="match status" value="1"/>
</dbReference>
<dbReference type="EMBL" id="KN832914">
    <property type="protein sequence ID" value="KIM92627.1"/>
    <property type="molecule type" value="Genomic_DNA"/>
</dbReference>
<evidence type="ECO:0000313" key="7">
    <source>
        <dbReference type="Proteomes" id="UP000054321"/>
    </source>
</evidence>
<dbReference type="Proteomes" id="UP000054321">
    <property type="component" value="Unassembled WGS sequence"/>
</dbReference>
<dbReference type="Pfam" id="PF00067">
    <property type="entry name" value="p450"/>
    <property type="match status" value="1"/>
</dbReference>
<evidence type="ECO:0008006" key="8">
    <source>
        <dbReference type="Google" id="ProtNLM"/>
    </source>
</evidence>
<dbReference type="PANTHER" id="PTHR24305">
    <property type="entry name" value="CYTOCHROME P450"/>
    <property type="match status" value="1"/>
</dbReference>
<keyword evidence="7" id="KW-1185">Reference proteome</keyword>
<evidence type="ECO:0000256" key="2">
    <source>
        <dbReference type="ARBA" id="ARBA00022723"/>
    </source>
</evidence>
<gene>
    <name evidence="6" type="ORF">OIDMADRAFT_139359</name>
</gene>